<dbReference type="EMBL" id="JACXVP010000011">
    <property type="protein sequence ID" value="KAG5576732.1"/>
    <property type="molecule type" value="Genomic_DNA"/>
</dbReference>
<evidence type="ECO:0000313" key="2">
    <source>
        <dbReference type="Proteomes" id="UP000824120"/>
    </source>
</evidence>
<name>A0A9J5WNH7_SOLCO</name>
<reference evidence="1 2" key="1">
    <citation type="submission" date="2020-09" db="EMBL/GenBank/DDBJ databases">
        <title>De no assembly of potato wild relative species, Solanum commersonii.</title>
        <authorList>
            <person name="Cho K."/>
        </authorList>
    </citation>
    <scope>NUCLEOTIDE SEQUENCE [LARGE SCALE GENOMIC DNA]</scope>
    <source>
        <strain evidence="1">LZ3.2</strain>
        <tissue evidence="1">Leaf</tissue>
    </source>
</reference>
<sequence length="293" mass="33316">MHRVELFLEPKTIEDLCLDNFFLEIGDSIPPSSMPSDDRMLVVEHENYTEELNAHNILSQFPFSPGATSPNIVVQENVVNFCVWDPGISFKFKSLTLSTVNVKPLLLLRSTIMFCSIAYANSVILVWDPGWQCRGTSLANKKRWQFLLAVCPYGSKVMGDDSDDPQVEALKLSCLISDIPTTNEIPPLAKDVSDPRHPKFLTSLLFGMLNKEYVLPFYHSLSSYQVVSSRTQMTVIYTYTSPYYCSTLQFSHWDISDEKGPKRRFPEVIPMIAVSRVTYTLAQALIPMFRHVK</sequence>
<evidence type="ECO:0000313" key="1">
    <source>
        <dbReference type="EMBL" id="KAG5576732.1"/>
    </source>
</evidence>
<comment type="caution">
    <text evidence="1">The sequence shown here is derived from an EMBL/GenBank/DDBJ whole genome shotgun (WGS) entry which is preliminary data.</text>
</comment>
<dbReference type="Proteomes" id="UP000824120">
    <property type="component" value="Chromosome 11"/>
</dbReference>
<gene>
    <name evidence="1" type="ORF">H5410_056866</name>
</gene>
<dbReference type="AlphaFoldDB" id="A0A9J5WNH7"/>
<proteinExistence type="predicted"/>
<protein>
    <submittedName>
        <fullName evidence="1">Uncharacterized protein</fullName>
    </submittedName>
</protein>
<accession>A0A9J5WNH7</accession>
<keyword evidence="2" id="KW-1185">Reference proteome</keyword>
<organism evidence="1 2">
    <name type="scientific">Solanum commersonii</name>
    <name type="common">Commerson's wild potato</name>
    <name type="synonym">Commerson's nightshade</name>
    <dbReference type="NCBI Taxonomy" id="4109"/>
    <lineage>
        <taxon>Eukaryota</taxon>
        <taxon>Viridiplantae</taxon>
        <taxon>Streptophyta</taxon>
        <taxon>Embryophyta</taxon>
        <taxon>Tracheophyta</taxon>
        <taxon>Spermatophyta</taxon>
        <taxon>Magnoliopsida</taxon>
        <taxon>eudicotyledons</taxon>
        <taxon>Gunneridae</taxon>
        <taxon>Pentapetalae</taxon>
        <taxon>asterids</taxon>
        <taxon>lamiids</taxon>
        <taxon>Solanales</taxon>
        <taxon>Solanaceae</taxon>
        <taxon>Solanoideae</taxon>
        <taxon>Solaneae</taxon>
        <taxon>Solanum</taxon>
    </lineage>
</organism>